<proteinExistence type="predicted"/>
<feature type="domain" description="Glycosyltransferase subfamily 4-like N-terminal" evidence="2">
    <location>
        <begin position="55"/>
        <end position="183"/>
    </location>
</feature>
<dbReference type="RefSeq" id="WP_276304188.1">
    <property type="nucleotide sequence ID" value="NZ_CP119992.1"/>
</dbReference>
<dbReference type="GO" id="GO:0016757">
    <property type="term" value="F:glycosyltransferase activity"/>
    <property type="evidence" value="ECO:0007669"/>
    <property type="project" value="UniProtKB-KW"/>
</dbReference>
<organism evidence="3 4">
    <name type="scientific">Halomarina halobia</name>
    <dbReference type="NCBI Taxonomy" id="3033386"/>
    <lineage>
        <taxon>Archaea</taxon>
        <taxon>Methanobacteriati</taxon>
        <taxon>Methanobacteriota</taxon>
        <taxon>Stenosarchaea group</taxon>
        <taxon>Halobacteria</taxon>
        <taxon>Halobacteriales</taxon>
        <taxon>Natronomonadaceae</taxon>
        <taxon>Halomarina</taxon>
    </lineage>
</organism>
<dbReference type="PANTHER" id="PTHR45947">
    <property type="entry name" value="SULFOQUINOVOSYL TRANSFERASE SQD2"/>
    <property type="match status" value="1"/>
</dbReference>
<evidence type="ECO:0000313" key="4">
    <source>
        <dbReference type="Proteomes" id="UP001596547"/>
    </source>
</evidence>
<reference evidence="3 4" key="1">
    <citation type="journal article" date="2019" name="Int. J. Syst. Evol. Microbiol.">
        <title>The Global Catalogue of Microorganisms (GCM) 10K type strain sequencing project: providing services to taxonomists for standard genome sequencing and annotation.</title>
        <authorList>
            <consortium name="The Broad Institute Genomics Platform"/>
            <consortium name="The Broad Institute Genome Sequencing Center for Infectious Disease"/>
            <person name="Wu L."/>
            <person name="Ma J."/>
        </authorList>
    </citation>
    <scope>NUCLEOTIDE SEQUENCE [LARGE SCALE GENOMIC DNA]</scope>
    <source>
        <strain evidence="3 4">PSR21</strain>
    </source>
</reference>
<gene>
    <name evidence="3" type="ORF">ACFQPE_07010</name>
</gene>
<dbReference type="Proteomes" id="UP001596547">
    <property type="component" value="Unassembled WGS sequence"/>
</dbReference>
<dbReference type="EC" id="2.4.-.-" evidence="3"/>
<dbReference type="AlphaFoldDB" id="A0ABD6A7J4"/>
<dbReference type="InterPro" id="IPR028098">
    <property type="entry name" value="Glyco_trans_4-like_N"/>
</dbReference>
<dbReference type="InterPro" id="IPR001296">
    <property type="entry name" value="Glyco_trans_1"/>
</dbReference>
<evidence type="ECO:0000259" key="2">
    <source>
        <dbReference type="Pfam" id="PF13439"/>
    </source>
</evidence>
<dbReference type="PANTHER" id="PTHR45947:SF3">
    <property type="entry name" value="SULFOQUINOVOSYL TRANSFERASE SQD2"/>
    <property type="match status" value="1"/>
</dbReference>
<name>A0ABD6A7J4_9EURY</name>
<accession>A0ABD6A7J4</accession>
<keyword evidence="4" id="KW-1185">Reference proteome</keyword>
<comment type="caution">
    <text evidence="3">The sequence shown here is derived from an EMBL/GenBank/DDBJ whole genome shotgun (WGS) entry which is preliminary data.</text>
</comment>
<evidence type="ECO:0000259" key="1">
    <source>
        <dbReference type="Pfam" id="PF00534"/>
    </source>
</evidence>
<dbReference type="GeneID" id="79316812"/>
<protein>
    <submittedName>
        <fullName evidence="3">Glycosyltransferase</fullName>
        <ecNumber evidence="3">2.4.-.-</ecNumber>
    </submittedName>
</protein>
<dbReference type="Pfam" id="PF00534">
    <property type="entry name" value="Glycos_transf_1"/>
    <property type="match status" value="1"/>
</dbReference>
<dbReference type="SUPFAM" id="SSF53756">
    <property type="entry name" value="UDP-Glycosyltransferase/glycogen phosphorylase"/>
    <property type="match status" value="1"/>
</dbReference>
<dbReference type="EMBL" id="JBHTBF010000002">
    <property type="protein sequence ID" value="MFC7316549.1"/>
    <property type="molecule type" value="Genomic_DNA"/>
</dbReference>
<dbReference type="InterPro" id="IPR050194">
    <property type="entry name" value="Glycosyltransferase_grp1"/>
</dbReference>
<keyword evidence="3" id="KW-0328">Glycosyltransferase</keyword>
<sequence length="368" mass="41117">MQYRVLHLITRFLDGGAERTTEIELDALSSSAEKYDLRLGVGAKHDQKRIKSVKSLGVTSVVFSLMRHYNPLTSCFAVVSVWYYLSRENIDVLHTHSTEAGIIGRFAAALARTDIVIHEIHGDPITEDRNRILNACILILERAAAPLADKLVVKSERIRDTYLERNIGKLEQYELIQHGVEVEQFQTASPASDVMSTSITLLYAGRLEEGKGLFDLVEAVERLQMHHDIKLLIVGKGSLNSRLVETIENRGLDNVVKLLGYREDIPQIMQAADIFVLPSYREGTPRVITEALAAQLPVVSTEIAGIPDQVDNGNTGYLVKPGDIDGLVHAIEQILTCPNCLEMTTDIEEYSLIHSQCKFRHLYDSLLD</sequence>
<evidence type="ECO:0000313" key="3">
    <source>
        <dbReference type="EMBL" id="MFC7316549.1"/>
    </source>
</evidence>
<dbReference type="Pfam" id="PF13439">
    <property type="entry name" value="Glyco_transf_4"/>
    <property type="match status" value="1"/>
</dbReference>
<keyword evidence="3" id="KW-0808">Transferase</keyword>
<feature type="domain" description="Glycosyl transferase family 1" evidence="1">
    <location>
        <begin position="196"/>
        <end position="350"/>
    </location>
</feature>
<dbReference type="Gene3D" id="3.40.50.2000">
    <property type="entry name" value="Glycogen Phosphorylase B"/>
    <property type="match status" value="2"/>
</dbReference>